<name>D8LFB9_ECTSI</name>
<dbReference type="EMBL" id="FN648054">
    <property type="protein sequence ID" value="CBN75579.1"/>
    <property type="molecule type" value="Genomic_DNA"/>
</dbReference>
<dbReference type="EMBL" id="FN649743">
    <property type="protein sequence ID" value="CBN75579.1"/>
    <property type="molecule type" value="Genomic_DNA"/>
</dbReference>
<reference evidence="1 2" key="1">
    <citation type="journal article" date="2010" name="Nature">
        <title>The Ectocarpus genome and the independent evolution of multicellularity in brown algae.</title>
        <authorList>
            <person name="Cock J.M."/>
            <person name="Sterck L."/>
            <person name="Rouze P."/>
            <person name="Scornet D."/>
            <person name="Allen A.E."/>
            <person name="Amoutzias G."/>
            <person name="Anthouard V."/>
            <person name="Artiguenave F."/>
            <person name="Aury J.M."/>
            <person name="Badger J.H."/>
            <person name="Beszteri B."/>
            <person name="Billiau K."/>
            <person name="Bonnet E."/>
            <person name="Bothwell J.H."/>
            <person name="Bowler C."/>
            <person name="Boyen C."/>
            <person name="Brownlee C."/>
            <person name="Carrano C.J."/>
            <person name="Charrier B."/>
            <person name="Cho G.Y."/>
            <person name="Coelho S.M."/>
            <person name="Collen J."/>
            <person name="Corre E."/>
            <person name="Da Silva C."/>
            <person name="Delage L."/>
            <person name="Delaroque N."/>
            <person name="Dittami S.M."/>
            <person name="Doulbeau S."/>
            <person name="Elias M."/>
            <person name="Farnham G."/>
            <person name="Gachon C.M."/>
            <person name="Gschloessl B."/>
            <person name="Heesch S."/>
            <person name="Jabbari K."/>
            <person name="Jubin C."/>
            <person name="Kawai H."/>
            <person name="Kimura K."/>
            <person name="Kloareg B."/>
            <person name="Kupper F.C."/>
            <person name="Lang D."/>
            <person name="Le Bail A."/>
            <person name="Leblanc C."/>
            <person name="Lerouge P."/>
            <person name="Lohr M."/>
            <person name="Lopez P.J."/>
            <person name="Martens C."/>
            <person name="Maumus F."/>
            <person name="Michel G."/>
            <person name="Miranda-Saavedra D."/>
            <person name="Morales J."/>
            <person name="Moreau H."/>
            <person name="Motomura T."/>
            <person name="Nagasato C."/>
            <person name="Napoli C.A."/>
            <person name="Nelson D.R."/>
            <person name="Nyvall-Collen P."/>
            <person name="Peters A.F."/>
            <person name="Pommier C."/>
            <person name="Potin P."/>
            <person name="Poulain J."/>
            <person name="Quesneville H."/>
            <person name="Read B."/>
            <person name="Rensing S.A."/>
            <person name="Ritter A."/>
            <person name="Rousvoal S."/>
            <person name="Samanta M."/>
            <person name="Samson G."/>
            <person name="Schroeder D.C."/>
            <person name="Segurens B."/>
            <person name="Strittmatter M."/>
            <person name="Tonon T."/>
            <person name="Tregear J.W."/>
            <person name="Valentin K."/>
            <person name="von Dassow P."/>
            <person name="Yamagishi T."/>
            <person name="Van de Peer Y."/>
            <person name="Wincker P."/>
        </authorList>
    </citation>
    <scope>NUCLEOTIDE SEQUENCE [LARGE SCALE GENOMIC DNA]</scope>
    <source>
        <strain evidence="2">Ec32 / CCAP1310/4</strain>
    </source>
</reference>
<gene>
    <name evidence="1" type="ORF">Esi_0148_0005</name>
</gene>
<dbReference type="AlphaFoldDB" id="D8LFB9"/>
<evidence type="ECO:0000313" key="2">
    <source>
        <dbReference type="Proteomes" id="UP000002630"/>
    </source>
</evidence>
<protein>
    <submittedName>
        <fullName evidence="1">Uncharacterized protein</fullName>
    </submittedName>
</protein>
<evidence type="ECO:0000313" key="1">
    <source>
        <dbReference type="EMBL" id="CBN75579.1"/>
    </source>
</evidence>
<proteinExistence type="predicted"/>
<organism evidence="1 2">
    <name type="scientific">Ectocarpus siliculosus</name>
    <name type="common">Brown alga</name>
    <name type="synonym">Conferva siliculosa</name>
    <dbReference type="NCBI Taxonomy" id="2880"/>
    <lineage>
        <taxon>Eukaryota</taxon>
        <taxon>Sar</taxon>
        <taxon>Stramenopiles</taxon>
        <taxon>Ochrophyta</taxon>
        <taxon>PX clade</taxon>
        <taxon>Phaeophyceae</taxon>
        <taxon>Ectocarpales</taxon>
        <taxon>Ectocarpaceae</taxon>
        <taxon>Ectocarpus</taxon>
    </lineage>
</organism>
<keyword evidence="2" id="KW-1185">Reference proteome</keyword>
<dbReference type="InParanoid" id="D8LFB9"/>
<sequence>MTFLLGTLLVKPRLACLLVVCSILPYPGAVSSSVVYVRWVPSHIVADVHAHNTPVFFR</sequence>
<dbReference type="Proteomes" id="UP000002630">
    <property type="component" value="Linkage Group LG18"/>
</dbReference>
<accession>D8LFB9</accession>